<comment type="caution">
    <text evidence="7">The sequence shown here is derived from an EMBL/GenBank/DDBJ whole genome shotgun (WGS) entry which is preliminary data.</text>
</comment>
<dbReference type="InterPro" id="IPR013103">
    <property type="entry name" value="RVT_2"/>
</dbReference>
<dbReference type="InterPro" id="IPR036397">
    <property type="entry name" value="RNaseH_sf"/>
</dbReference>
<evidence type="ECO:0000259" key="6">
    <source>
        <dbReference type="PROSITE" id="PS50994"/>
    </source>
</evidence>
<evidence type="ECO:0000313" key="7">
    <source>
        <dbReference type="EMBL" id="GEU75168.1"/>
    </source>
</evidence>
<dbReference type="EMBL" id="BKCJ010007030">
    <property type="protein sequence ID" value="GEU75168.1"/>
    <property type="molecule type" value="Genomic_DNA"/>
</dbReference>
<dbReference type="PROSITE" id="PS50994">
    <property type="entry name" value="INTEGRASE"/>
    <property type="match status" value="1"/>
</dbReference>
<feature type="compositionally biased region" description="Polar residues" evidence="4">
    <location>
        <begin position="718"/>
        <end position="731"/>
    </location>
</feature>
<feature type="compositionally biased region" description="Basic and acidic residues" evidence="4">
    <location>
        <begin position="1906"/>
        <end position="1929"/>
    </location>
</feature>
<dbReference type="Gene3D" id="4.10.60.10">
    <property type="entry name" value="Zinc finger, CCHC-type"/>
    <property type="match status" value="1"/>
</dbReference>
<dbReference type="GO" id="GO:0015074">
    <property type="term" value="P:DNA integration"/>
    <property type="evidence" value="ECO:0007669"/>
    <property type="project" value="InterPro"/>
</dbReference>
<feature type="compositionally biased region" description="Polar residues" evidence="4">
    <location>
        <begin position="1739"/>
        <end position="1752"/>
    </location>
</feature>
<organism evidence="7">
    <name type="scientific">Tanacetum cinerariifolium</name>
    <name type="common">Dalmatian daisy</name>
    <name type="synonym">Chrysanthemum cinerariifolium</name>
    <dbReference type="NCBI Taxonomy" id="118510"/>
    <lineage>
        <taxon>Eukaryota</taxon>
        <taxon>Viridiplantae</taxon>
        <taxon>Streptophyta</taxon>
        <taxon>Embryophyta</taxon>
        <taxon>Tracheophyta</taxon>
        <taxon>Spermatophyta</taxon>
        <taxon>Magnoliopsida</taxon>
        <taxon>eudicotyledons</taxon>
        <taxon>Gunneridae</taxon>
        <taxon>Pentapetalae</taxon>
        <taxon>asterids</taxon>
        <taxon>campanulids</taxon>
        <taxon>Asterales</taxon>
        <taxon>Asteraceae</taxon>
        <taxon>Asteroideae</taxon>
        <taxon>Anthemideae</taxon>
        <taxon>Anthemidinae</taxon>
        <taxon>Tanacetum</taxon>
    </lineage>
</organism>
<feature type="region of interest" description="Disordered" evidence="4">
    <location>
        <begin position="1723"/>
        <end position="1752"/>
    </location>
</feature>
<dbReference type="Gene3D" id="3.30.420.10">
    <property type="entry name" value="Ribonuclease H-like superfamily/Ribonuclease H"/>
    <property type="match status" value="1"/>
</dbReference>
<feature type="compositionally biased region" description="Basic and acidic residues" evidence="4">
    <location>
        <begin position="2321"/>
        <end position="2340"/>
    </location>
</feature>
<protein>
    <submittedName>
        <fullName evidence="7">Putative ribonuclease H-like domain-containing protein</fullName>
    </submittedName>
</protein>
<dbReference type="GO" id="GO:0003676">
    <property type="term" value="F:nucleic acid binding"/>
    <property type="evidence" value="ECO:0007669"/>
    <property type="project" value="InterPro"/>
</dbReference>
<feature type="region of interest" description="Disordered" evidence="4">
    <location>
        <begin position="2321"/>
        <end position="2346"/>
    </location>
</feature>
<proteinExistence type="predicted"/>
<keyword evidence="3" id="KW-0863">Zinc-finger</keyword>
<feature type="region of interest" description="Disordered" evidence="4">
    <location>
        <begin position="711"/>
        <end position="750"/>
    </location>
</feature>
<dbReference type="Pfam" id="PF00098">
    <property type="entry name" value="zf-CCHC"/>
    <property type="match status" value="1"/>
</dbReference>
<dbReference type="InterPro" id="IPR001584">
    <property type="entry name" value="Integrase_cat-core"/>
</dbReference>
<feature type="domain" description="CCHC-type" evidence="5">
    <location>
        <begin position="5"/>
        <end position="20"/>
    </location>
</feature>
<dbReference type="InterPro" id="IPR001878">
    <property type="entry name" value="Znf_CCHC"/>
</dbReference>
<feature type="compositionally biased region" description="Basic and acidic residues" evidence="4">
    <location>
        <begin position="732"/>
        <end position="750"/>
    </location>
</feature>
<dbReference type="InterPro" id="IPR012337">
    <property type="entry name" value="RNaseH-like_sf"/>
</dbReference>
<reference evidence="7" key="1">
    <citation type="journal article" date="2019" name="Sci. Rep.">
        <title>Draft genome of Tanacetum cinerariifolium, the natural source of mosquito coil.</title>
        <authorList>
            <person name="Yamashiro T."/>
            <person name="Shiraishi A."/>
            <person name="Satake H."/>
            <person name="Nakayama K."/>
        </authorList>
    </citation>
    <scope>NUCLEOTIDE SEQUENCE</scope>
</reference>
<dbReference type="GO" id="GO:0016787">
    <property type="term" value="F:hydrolase activity"/>
    <property type="evidence" value="ECO:0007669"/>
    <property type="project" value="UniProtKB-KW"/>
</dbReference>
<feature type="region of interest" description="Disordered" evidence="4">
    <location>
        <begin position="1904"/>
        <end position="1945"/>
    </location>
</feature>
<feature type="region of interest" description="Disordered" evidence="4">
    <location>
        <begin position="2166"/>
        <end position="2189"/>
    </location>
</feature>
<feature type="region of interest" description="Disordered" evidence="4">
    <location>
        <begin position="2428"/>
        <end position="2453"/>
    </location>
</feature>
<name>A0A6L2MMH8_TANCI</name>
<dbReference type="PANTHER" id="PTHR42648:SF18">
    <property type="entry name" value="RETROTRANSPOSON, UNCLASSIFIED-LIKE PROTEIN"/>
    <property type="match status" value="1"/>
</dbReference>
<dbReference type="GO" id="GO:0008270">
    <property type="term" value="F:zinc ion binding"/>
    <property type="evidence" value="ECO:0007669"/>
    <property type="project" value="UniProtKB-KW"/>
</dbReference>
<keyword evidence="1" id="KW-0479">Metal-binding</keyword>
<evidence type="ECO:0000259" key="5">
    <source>
        <dbReference type="PROSITE" id="PS50158"/>
    </source>
</evidence>
<evidence type="ECO:0000256" key="2">
    <source>
        <dbReference type="ARBA" id="ARBA00022801"/>
    </source>
</evidence>
<dbReference type="PANTHER" id="PTHR42648">
    <property type="entry name" value="TRANSPOSASE, PUTATIVE-RELATED"/>
    <property type="match status" value="1"/>
</dbReference>
<dbReference type="InterPro" id="IPR025724">
    <property type="entry name" value="GAG-pre-integrase_dom"/>
</dbReference>
<gene>
    <name evidence="7" type="ORF">Tci_047146</name>
</gene>
<keyword evidence="3" id="KW-0862">Zinc</keyword>
<feature type="region of interest" description="Disordered" evidence="4">
    <location>
        <begin position="1660"/>
        <end position="1680"/>
    </location>
</feature>
<feature type="region of interest" description="Disordered" evidence="4">
    <location>
        <begin position="809"/>
        <end position="866"/>
    </location>
</feature>
<accession>A0A6L2MMH8</accession>
<feature type="compositionally biased region" description="Polar residues" evidence="4">
    <location>
        <begin position="843"/>
        <end position="860"/>
    </location>
</feature>
<dbReference type="PROSITE" id="PS50158">
    <property type="entry name" value="ZF_CCHC"/>
    <property type="match status" value="1"/>
</dbReference>
<sequence>MTVICYNCKGEGHMSKQCTKPKRKRYDSWFKHKVLLVQAQENGPILHKEELAFLADPGIVEDQATQTVITYNAAYQADDLDAYDFDCDELNTAKVALMANLSHYGSDTLAEKAQQLEPKLYDGNVIKNTSTIVIPDSEETLMLTETYNQLYDLIKSTRIRSKEQSDALVNQVNLKSVEILDLNANLQEQGLIIAYLRDELRKLKGKSIVDNIVTTYTIDPEMIKVDVVPIAPRLLNNRTVHSDYLRLTQEQAAILKEVVEQGKSLNPLNNSLDHACVDLLTGSRGNNLYTLSLGDMMASSPICLLSKASKTKSWLWHRRLSHLNFSTINHLARHGLVRGLPKLKFKKDHLCFACAIGKSKKKPYKPKSEDTNQEKLYLLHMDLCGLMRVASVNGKKYILGIVDDYSRFTWVKCLRSKDKAPYFIIKFLKMIQVRLKTSVRRIKTNIRTEFVNQTLREYYEMVGISHEISVARSPQQNGVIKRRNHTLIEAARTMLIYAKAPLFLWVEAVATTCYSQNLSIIRLRHGKTPYELLYDKLPTYHSSMYSVHFVIRQMIVRTWASYNQKLILVFSLAMHPQRKHFEFKTNIPDESLKQFIRDFKEYTQMKAQTFKETIIQHMNSIGQCIVERSNHEQVLQKRLNKRKLQIQGCTFQKVKALDAILEDNAKKRCMEILEFRDTLIQHLESVKKSINERAQHKREYDSWVNERHMQTTKEKVDTSNALDASLVNTESSRTESKEQDTSSKSGNDAHDYVVDIRPIYDEELMAKEREAASAKPHYMIASSNFRISSKNMPRFSSNGMVYNHYLEEAKKKTQERSRNSKPGLMPSARSQSTANGSKPKPRINNQNSRNWPASKSSCVNSRAKVPSHKITNKNKLVEQISVPNKQERHIPTGHRRKPAGRIFKTVCLRWVPTGKIFASSTTRVDSEPLNGYADITIQYECKQTLDVSACTLNLGADNASESSFSDVIPTIKHTAAPNSEHVTKWTKVHPLDNEIGELKRPVTTRLQLHEQALFCYYDAFLKSVELKNYKDVLTQACWIKAMQEELNEFELFEVLELVPRPDKVMESFALVARLDAIRIFLAYATYMNMIVYQIHVKTICLNGILREEVYVSQPDGFVDQDNPNHVYKFKKALYGLKQALRAWYHLLLKFLLSQEFSKGTVDPTLFIRKQGKDILLAKPTEKHLHVVKGIFKYLRGTVNRGLWYLNDSSISLTAYAEADHAGCHDTRRSTSEKVPPVTAQQILARTRERKAKRTLLMAILDEHLARFHEIKDVKTLWVAIKTRFGEGLDKGHDRFQRPLSLKIHEAGVSTEDTNQKILRSLPSAWSNISLIMRNKPSINNLDIHDLYNNLKVYEANIKGTSGSSSNSHNVAFVFAESTSSTNELNATYSVCTATGYSSHEQGSSSYADELMFSFFMNQSSTLQLDKEDLEQIDQDNLEEMDLKWYVTMLSMRVKLFYKKTRRKLKFNGKEPVGFDRTKDGLGTYDWSYQVEEEAIDFALMAFTSNPSSSSSSNSEVKTGLGYDSQFIKKEVLDIKEKEVTESVFDNRSSDEENSLANVRFKKGEGYHAVPPPLTRNYMPPKSDVSFAGLNDSIYKFKISETVTSLAKDKKDAPETSNACVEKPEPISAKIDFIKAGESVKHVKPVKTIKHVKPVKHVKTAEQIEKSKNFSSSPKADRKDWNGKMTQKLGLGFGFTKKACFVCGSLSHLSKDLFTRSRRIPVSAAKPKAAASTSAAKPVNTTGPKQSGHPQQALKNKGIVDSGCSRHMTGNKPYLVDYQEINDGGFIAFGSSRGKITGKGIKREFSNARTLQQNGVIERKNMTLIETHNKTPYELLNGRTPRLDFLRPFSCPVTILNTLDPLGKFEGKVVKGFLVGYSVTSKAFRKVSDQHYIMLPLWSSISSTFKSSDDKAEDDKTKDDTSSKTVEEPVNKGVGKAGSTNSFNTVSNPVNAASTSGTFSTDGPSAPPPDAFIPANTLLYVDQDDSQILDLEDIIKLQKANFNNMESSTVISPIPTHRVHLDHPKDLILGDPKSTVQISRMAKKSFGAHTFVSYIPKQRRKNHKDYENCLFACFLSQMEPKKVYRIKKDKKGIVVRNKARLVAQGHRQEEGIDYDEVFAPMARIEANMIFLDFASFMDFLSTKWILVRAATTASLDAQHDSSNIAKTQSKATLNEPNPQEEGSSSGLGLQETMGGAKAQVRYEGALIQSSDSPLSIGYIVGSGEDRMEHKLELTDPVPQPPYDLPLLGGHTPGSDEGRPNINELMNLCNQFSNRVLALGQFKTAQDLVIQRLLKKVKRLEKKQRARTPGMKLFNIGTSKKKTLDKENVSKQGRDESNKTEELNISDKGSGETKVFNYTTTVEKDVNAVEPVFTAGDAVNAGSVIPDVSVAGPSTSTVRDIFEDEMITMADTLMAIRRTRPRTTSVVIHDVEEEPRRATPPPIVQSQDKEEDDAEKEELRACLDIVPVDDIAIDVESLATKYPIGDWKTHTLTENMMYYQIIRANGSFNNYKILTEMCDDFDRQDIMDLYRLVKERYETASPEGYDLLLWGDLITLFEPSEEDVIWKA</sequence>
<evidence type="ECO:0000256" key="4">
    <source>
        <dbReference type="SAM" id="MobiDB-lite"/>
    </source>
</evidence>
<evidence type="ECO:0000256" key="1">
    <source>
        <dbReference type="ARBA" id="ARBA00022723"/>
    </source>
</evidence>
<dbReference type="InterPro" id="IPR039537">
    <property type="entry name" value="Retrotran_Ty1/copia-like"/>
</dbReference>
<feature type="domain" description="Integrase catalytic" evidence="6">
    <location>
        <begin position="362"/>
        <end position="537"/>
    </location>
</feature>
<dbReference type="Pfam" id="PF07727">
    <property type="entry name" value="RVT_2"/>
    <property type="match status" value="2"/>
</dbReference>
<feature type="compositionally biased region" description="Basic and acidic residues" evidence="4">
    <location>
        <begin position="809"/>
        <end position="818"/>
    </location>
</feature>
<keyword evidence="2" id="KW-0378">Hydrolase</keyword>
<dbReference type="Pfam" id="PF00665">
    <property type="entry name" value="rve"/>
    <property type="match status" value="1"/>
</dbReference>
<dbReference type="SUPFAM" id="SSF53098">
    <property type="entry name" value="Ribonuclease H-like"/>
    <property type="match status" value="2"/>
</dbReference>
<evidence type="ECO:0000256" key="3">
    <source>
        <dbReference type="PROSITE-ProRule" id="PRU00047"/>
    </source>
</evidence>
<dbReference type="SMART" id="SM00343">
    <property type="entry name" value="ZnF_C2HC"/>
    <property type="match status" value="1"/>
</dbReference>
<feature type="compositionally biased region" description="Polar residues" evidence="4">
    <location>
        <begin position="2166"/>
        <end position="2186"/>
    </location>
</feature>
<feature type="compositionally biased region" description="Low complexity" evidence="4">
    <location>
        <begin position="1723"/>
        <end position="1738"/>
    </location>
</feature>
<dbReference type="Pfam" id="PF13976">
    <property type="entry name" value="gag_pre-integrs"/>
    <property type="match status" value="1"/>
</dbReference>